<dbReference type="OrthoDB" id="2935851at2"/>
<keyword evidence="3" id="KW-1185">Reference proteome</keyword>
<reference evidence="2 3" key="1">
    <citation type="submission" date="2018-11" db="EMBL/GenBank/DDBJ databases">
        <title>Phylogenetic determinants of toxin gene distribution in genomes of Brevibacillus laterosporus.</title>
        <authorList>
            <person name="Glare T.R."/>
            <person name="Durrant A."/>
            <person name="Berry C."/>
            <person name="Palma L."/>
            <person name="Ormskirk M."/>
            <person name="Cox M.O."/>
        </authorList>
    </citation>
    <scope>NUCLEOTIDE SEQUENCE [LARGE SCALE GENOMIC DNA]</scope>
    <source>
        <strain evidence="2 3">1821L</strain>
    </source>
</reference>
<accession>A0A518V9E0</accession>
<dbReference type="EMBL" id="CP033464">
    <property type="protein sequence ID" value="QDX93620.1"/>
    <property type="molecule type" value="Genomic_DNA"/>
</dbReference>
<feature type="region of interest" description="Disordered" evidence="1">
    <location>
        <begin position="75"/>
        <end position="113"/>
    </location>
</feature>
<organism evidence="2 3">
    <name type="scientific">Brevibacillus laterosporus</name>
    <name type="common">Bacillus laterosporus</name>
    <dbReference type="NCBI Taxonomy" id="1465"/>
    <lineage>
        <taxon>Bacteria</taxon>
        <taxon>Bacillati</taxon>
        <taxon>Bacillota</taxon>
        <taxon>Bacilli</taxon>
        <taxon>Bacillales</taxon>
        <taxon>Paenibacillaceae</taxon>
        <taxon>Brevibacillus</taxon>
    </lineage>
</organism>
<proteinExistence type="predicted"/>
<dbReference type="Proteomes" id="UP000319432">
    <property type="component" value="Chromosome"/>
</dbReference>
<evidence type="ECO:0000313" key="3">
    <source>
        <dbReference type="Proteomes" id="UP000319432"/>
    </source>
</evidence>
<name>A0A518V9E0_BRELA</name>
<dbReference type="AlphaFoldDB" id="A0A518V9E0"/>
<evidence type="ECO:0000256" key="1">
    <source>
        <dbReference type="SAM" id="MobiDB-lite"/>
    </source>
</evidence>
<gene>
    <name evidence="2" type="ORF">EEL30_15740</name>
</gene>
<protein>
    <submittedName>
        <fullName evidence="2">Uncharacterized protein</fullName>
    </submittedName>
</protein>
<sequence length="149" mass="17200">MMELTKMDRMDRIVTISEWIDGVILRTGNRPNSGELERLADAILHEELTDDDEHKIAHQEYPILSATQYARRTLGKHKRRGSGMGGETSLKIVEETGTDGISYRKPSRRRRSPYEMQFVDNNAKIRNKARREQYAKDTKAGEVKSYFIA</sequence>
<evidence type="ECO:0000313" key="2">
    <source>
        <dbReference type="EMBL" id="QDX93620.1"/>
    </source>
</evidence>